<dbReference type="InterPro" id="IPR056361">
    <property type="entry name" value="AtPDCT1_2_TM_dom"/>
</dbReference>
<organism evidence="4 5">
    <name type="scientific">Miscanthus lutarioriparius</name>
    <dbReference type="NCBI Taxonomy" id="422564"/>
    <lineage>
        <taxon>Eukaryota</taxon>
        <taxon>Viridiplantae</taxon>
        <taxon>Streptophyta</taxon>
        <taxon>Embryophyta</taxon>
        <taxon>Tracheophyta</taxon>
        <taxon>Spermatophyta</taxon>
        <taxon>Magnoliopsida</taxon>
        <taxon>Liliopsida</taxon>
        <taxon>Poales</taxon>
        <taxon>Poaceae</taxon>
        <taxon>PACMAD clade</taxon>
        <taxon>Panicoideae</taxon>
        <taxon>Andropogonodae</taxon>
        <taxon>Andropogoneae</taxon>
        <taxon>Saccharinae</taxon>
        <taxon>Miscanthus</taxon>
    </lineage>
</organism>
<evidence type="ECO:0000313" key="5">
    <source>
        <dbReference type="Proteomes" id="UP000604825"/>
    </source>
</evidence>
<evidence type="ECO:0000256" key="1">
    <source>
        <dbReference type="SAM" id="MobiDB-lite"/>
    </source>
</evidence>
<dbReference type="OrthoDB" id="1921278at2759"/>
<dbReference type="InterPro" id="IPR055311">
    <property type="entry name" value="PDCT1/2-like"/>
</dbReference>
<protein>
    <recommendedName>
        <fullName evidence="3">AtPDCT1/2 transmembrane domain-containing protein</fullName>
    </recommendedName>
</protein>
<dbReference type="Pfam" id="PF24788">
    <property type="entry name" value="AtPDCT1_2"/>
    <property type="match status" value="1"/>
</dbReference>
<keyword evidence="2" id="KW-1133">Transmembrane helix</keyword>
<evidence type="ECO:0000259" key="3">
    <source>
        <dbReference type="Pfam" id="PF24788"/>
    </source>
</evidence>
<evidence type="ECO:0000313" key="4">
    <source>
        <dbReference type="EMBL" id="CAD6339057.1"/>
    </source>
</evidence>
<feature type="compositionally biased region" description="Low complexity" evidence="1">
    <location>
        <begin position="8"/>
        <end position="22"/>
    </location>
</feature>
<sequence>MPPPPSVTAAHDPAAAATTATTTRRRKDHAAKVHLALGGGGAGAKEMGAAAEGWARRPEWCSAAGVAAVLRWHPAPALFGCGLLLFMAVEYTIPMVRPDSPPLDLGFLATRGMHAAVAATPWLNSLLAALNTLPLPEEFVLGSGMDFPRSSWATMDFPVGNFFFLFFSGHVAGAVIAAADMRREGRMALARLYDALNVLQAVRLLACRGHYTIDLAVGVGAGILFDTVSGWYFDAKNGDGKNAPEKHCRSCQCHKALLSH</sequence>
<gene>
    <name evidence="4" type="ORF">NCGR_LOCUS63155</name>
</gene>
<keyword evidence="2" id="KW-0812">Transmembrane</keyword>
<name>A0A811S908_9POAL</name>
<evidence type="ECO:0000256" key="2">
    <source>
        <dbReference type="SAM" id="Phobius"/>
    </source>
</evidence>
<comment type="caution">
    <text evidence="4">The sequence shown here is derived from an EMBL/GenBank/DDBJ whole genome shotgun (WGS) entry which is preliminary data.</text>
</comment>
<reference evidence="4" key="1">
    <citation type="submission" date="2020-10" db="EMBL/GenBank/DDBJ databases">
        <authorList>
            <person name="Han B."/>
            <person name="Lu T."/>
            <person name="Zhao Q."/>
            <person name="Huang X."/>
            <person name="Zhao Y."/>
        </authorList>
    </citation>
    <scope>NUCLEOTIDE SEQUENCE</scope>
</reference>
<dbReference type="PANTHER" id="PTHR34674">
    <property type="entry name" value="PHOSPHATIDYLCHOLINE:DIACYLGLYCEROL CHOLINEPHOSPHOTRANSFERASE 1-RELATED"/>
    <property type="match status" value="1"/>
</dbReference>
<dbReference type="EMBL" id="CAJGYO010000019">
    <property type="protein sequence ID" value="CAD6339057.1"/>
    <property type="molecule type" value="Genomic_DNA"/>
</dbReference>
<dbReference type="Proteomes" id="UP000604825">
    <property type="component" value="Unassembled WGS sequence"/>
</dbReference>
<feature type="region of interest" description="Disordered" evidence="1">
    <location>
        <begin position="1"/>
        <end position="28"/>
    </location>
</feature>
<dbReference type="AlphaFoldDB" id="A0A811S908"/>
<accession>A0A811S908</accession>
<keyword evidence="5" id="KW-1185">Reference proteome</keyword>
<feature type="transmembrane region" description="Helical" evidence="2">
    <location>
        <begin position="159"/>
        <end position="179"/>
    </location>
</feature>
<proteinExistence type="predicted"/>
<keyword evidence="2" id="KW-0472">Membrane</keyword>
<dbReference type="PANTHER" id="PTHR34674:SF1">
    <property type="entry name" value="PHOSPHATIDYLCHOLINE:DIACYLGLYCEROL CHOLINEPHOSPHOTRANSFERASE 1-RELATED"/>
    <property type="match status" value="1"/>
</dbReference>
<feature type="domain" description="AtPDCT1/2 transmembrane" evidence="3">
    <location>
        <begin position="133"/>
        <end position="230"/>
    </location>
</feature>
<dbReference type="GO" id="GO:0004142">
    <property type="term" value="F:diacylglycerol cholinephosphotransferase activity"/>
    <property type="evidence" value="ECO:0007669"/>
    <property type="project" value="TreeGrafter"/>
</dbReference>